<evidence type="ECO:0000256" key="3">
    <source>
        <dbReference type="ARBA" id="ARBA00022630"/>
    </source>
</evidence>
<name>A0A7C3EL04_9SPIR</name>
<dbReference type="InterPro" id="IPR033878">
    <property type="entry name" value="NfsB-like"/>
</dbReference>
<dbReference type="InterPro" id="IPR029479">
    <property type="entry name" value="Nitroreductase"/>
</dbReference>
<dbReference type="PANTHER" id="PTHR43673:SF2">
    <property type="entry name" value="NITROREDUCTASE"/>
    <property type="match status" value="1"/>
</dbReference>
<comment type="cofactor">
    <cofactor evidence="1">
        <name>FMN</name>
        <dbReference type="ChEBI" id="CHEBI:58210"/>
    </cofactor>
</comment>
<dbReference type="AlphaFoldDB" id="A0A7C3EL04"/>
<evidence type="ECO:0000313" key="8">
    <source>
        <dbReference type="EMBL" id="HFH29589.1"/>
    </source>
</evidence>
<proteinExistence type="inferred from homology"/>
<dbReference type="Pfam" id="PF00881">
    <property type="entry name" value="Nitroreductase"/>
    <property type="match status" value="1"/>
</dbReference>
<dbReference type="PANTHER" id="PTHR43673">
    <property type="entry name" value="NAD(P)H NITROREDUCTASE YDGI-RELATED"/>
    <property type="match status" value="1"/>
</dbReference>
<keyword evidence="6" id="KW-0560">Oxidoreductase</keyword>
<evidence type="ECO:0000256" key="1">
    <source>
        <dbReference type="ARBA" id="ARBA00001917"/>
    </source>
</evidence>
<reference evidence="8" key="1">
    <citation type="journal article" date="2020" name="mSystems">
        <title>Genome- and Community-Level Interaction Insights into Carbon Utilization and Element Cycling Functions of Hydrothermarchaeota in Hydrothermal Sediment.</title>
        <authorList>
            <person name="Zhou Z."/>
            <person name="Liu Y."/>
            <person name="Xu W."/>
            <person name="Pan J."/>
            <person name="Luo Z.H."/>
            <person name="Li M."/>
        </authorList>
    </citation>
    <scope>NUCLEOTIDE SEQUENCE [LARGE SCALE GENOMIC DNA]</scope>
    <source>
        <strain evidence="8">SpSt-503</strain>
    </source>
</reference>
<evidence type="ECO:0000256" key="6">
    <source>
        <dbReference type="ARBA" id="ARBA00023002"/>
    </source>
</evidence>
<evidence type="ECO:0000256" key="5">
    <source>
        <dbReference type="ARBA" id="ARBA00022857"/>
    </source>
</evidence>
<comment type="caution">
    <text evidence="8">The sequence shown here is derived from an EMBL/GenBank/DDBJ whole genome shotgun (WGS) entry which is preliminary data.</text>
</comment>
<organism evidence="8">
    <name type="scientific">Gracilinema caldarium</name>
    <dbReference type="NCBI Taxonomy" id="215591"/>
    <lineage>
        <taxon>Bacteria</taxon>
        <taxon>Pseudomonadati</taxon>
        <taxon>Spirochaetota</taxon>
        <taxon>Spirochaetia</taxon>
        <taxon>Spirochaetales</taxon>
        <taxon>Breznakiellaceae</taxon>
        <taxon>Gracilinema</taxon>
    </lineage>
</organism>
<dbReference type="InterPro" id="IPR000415">
    <property type="entry name" value="Nitroreductase-like"/>
</dbReference>
<dbReference type="GO" id="GO:0016491">
    <property type="term" value="F:oxidoreductase activity"/>
    <property type="evidence" value="ECO:0007669"/>
    <property type="project" value="UniProtKB-KW"/>
</dbReference>
<evidence type="ECO:0000256" key="4">
    <source>
        <dbReference type="ARBA" id="ARBA00022643"/>
    </source>
</evidence>
<dbReference type="EMBL" id="DSVL01000270">
    <property type="protein sequence ID" value="HFH29589.1"/>
    <property type="molecule type" value="Genomic_DNA"/>
</dbReference>
<feature type="domain" description="Nitroreductase" evidence="7">
    <location>
        <begin position="17"/>
        <end position="192"/>
    </location>
</feature>
<dbReference type="Gene3D" id="3.40.109.10">
    <property type="entry name" value="NADH Oxidase"/>
    <property type="match status" value="1"/>
</dbReference>
<keyword evidence="4" id="KW-0288">FMN</keyword>
<dbReference type="CDD" id="cd02149">
    <property type="entry name" value="NfsB-like"/>
    <property type="match status" value="1"/>
</dbReference>
<sequence length="212" mass="24266">MKEHRNLNPLAVLSAMERRYACKHFDSSKKITQQDLDLILEAGRLSPSSFGLEHWHFFVSREQPMLDRFYEACFAQENIRTCAALVTIAVPSAPAYHPESDFVRTRAERFPGGYPVFVDEYRPYWEFLVQSGSVEAWARSQGYIAAANMMTMVASLGIDSCAIEGYNEEAVLAILELPRKAWRISLLLPLGYRDEPVREKIRMPKESIVTEK</sequence>
<keyword evidence="5" id="KW-0521">NADP</keyword>
<gene>
    <name evidence="8" type="ORF">ENS59_08790</name>
</gene>
<evidence type="ECO:0000259" key="7">
    <source>
        <dbReference type="Pfam" id="PF00881"/>
    </source>
</evidence>
<comment type="similarity">
    <text evidence="2">Belongs to the nitroreductase family.</text>
</comment>
<keyword evidence="3" id="KW-0285">Flavoprotein</keyword>
<evidence type="ECO:0000256" key="2">
    <source>
        <dbReference type="ARBA" id="ARBA00007118"/>
    </source>
</evidence>
<accession>A0A7C3EL04</accession>
<dbReference type="SUPFAM" id="SSF55469">
    <property type="entry name" value="FMN-dependent nitroreductase-like"/>
    <property type="match status" value="1"/>
</dbReference>
<protein>
    <submittedName>
        <fullName evidence="8">NAD(P)H-dependent oxidoreductase</fullName>
    </submittedName>
</protein>